<keyword evidence="2" id="KW-1185">Reference proteome</keyword>
<name>A0ABV9VFF6_STRAZ</name>
<dbReference type="GeneID" id="31233744"/>
<dbReference type="RefSeq" id="WP_033300462.1">
    <property type="nucleotide sequence ID" value="NZ_JBHSJE010000008.1"/>
</dbReference>
<proteinExistence type="predicted"/>
<sequence length="134" mass="15042">MSYREHTSKEGWSDWALAHLAVDIRSGARYGGILEAEVEPRMREEFTAEEVRRIDAYLAASLPDTDRLAAIENCAADDDTRWLVEQLTIAWDRLETLRDRIDDGGSLMSNSHVASAIGYVRRTREATDAGPTCL</sequence>
<organism evidence="1 2">
    <name type="scientific">Streptomyces atroolivaceus</name>
    <dbReference type="NCBI Taxonomy" id="66869"/>
    <lineage>
        <taxon>Bacteria</taxon>
        <taxon>Bacillati</taxon>
        <taxon>Actinomycetota</taxon>
        <taxon>Actinomycetes</taxon>
        <taxon>Kitasatosporales</taxon>
        <taxon>Streptomycetaceae</taxon>
        <taxon>Streptomyces</taxon>
    </lineage>
</organism>
<dbReference type="Proteomes" id="UP001595908">
    <property type="component" value="Unassembled WGS sequence"/>
</dbReference>
<gene>
    <name evidence="1" type="ORF">ACFPL4_26750</name>
</gene>
<protein>
    <submittedName>
        <fullName evidence="1">Uncharacterized protein</fullName>
    </submittedName>
</protein>
<evidence type="ECO:0000313" key="2">
    <source>
        <dbReference type="Proteomes" id="UP001595908"/>
    </source>
</evidence>
<accession>A0ABV9VFF6</accession>
<dbReference type="EMBL" id="JBHSJE010000008">
    <property type="protein sequence ID" value="MFC4981898.1"/>
    <property type="molecule type" value="Genomic_DNA"/>
</dbReference>
<evidence type="ECO:0000313" key="1">
    <source>
        <dbReference type="EMBL" id="MFC4981898.1"/>
    </source>
</evidence>
<comment type="caution">
    <text evidence="1">The sequence shown here is derived from an EMBL/GenBank/DDBJ whole genome shotgun (WGS) entry which is preliminary data.</text>
</comment>
<reference evidence="2" key="1">
    <citation type="journal article" date="2019" name="Int. J. Syst. Evol. Microbiol.">
        <title>The Global Catalogue of Microorganisms (GCM) 10K type strain sequencing project: providing services to taxonomists for standard genome sequencing and annotation.</title>
        <authorList>
            <consortium name="The Broad Institute Genomics Platform"/>
            <consortium name="The Broad Institute Genome Sequencing Center for Infectious Disease"/>
            <person name="Wu L."/>
            <person name="Ma J."/>
        </authorList>
    </citation>
    <scope>NUCLEOTIDE SEQUENCE [LARGE SCALE GENOMIC DNA]</scope>
    <source>
        <strain evidence="2">ICMP 257</strain>
    </source>
</reference>